<evidence type="ECO:0000256" key="1">
    <source>
        <dbReference type="SAM" id="Coils"/>
    </source>
</evidence>
<dbReference type="RefSeq" id="WP_122970611.1">
    <property type="nucleotide sequence ID" value="NZ_RHLQ01000002.1"/>
</dbReference>
<dbReference type="Proteomes" id="UP000279909">
    <property type="component" value="Unassembled WGS sequence"/>
</dbReference>
<protein>
    <submittedName>
        <fullName evidence="2">Uncharacterized protein</fullName>
    </submittedName>
</protein>
<sequence>MGLYINNKEHPRVFSQSNHLVEPNQVEFKRDYLSELIEQQVNATRNLQFSLNQIHYSQNDWNEHQTNRLRKLNGRLDELREFQHHQKTLDQQVDIRLENIENQHRTLNESILQEQHIHQDLFDQVNAINYSQKEIVSRIDVLNDEYKEIVTILKDYSAINEALITRLETVAMTKEKLEEQIQAHSEHNQQLVHQMTFIEEAQKDVLDRVDNNEGLIEKVMRQIDHLRSILFERTNDLEEKIEKVLQNSVTFFKK</sequence>
<accession>A0A3M8HG77</accession>
<evidence type="ECO:0000313" key="3">
    <source>
        <dbReference type="Proteomes" id="UP000279909"/>
    </source>
</evidence>
<dbReference type="EMBL" id="RHLQ01000002">
    <property type="protein sequence ID" value="RND01397.1"/>
    <property type="molecule type" value="Genomic_DNA"/>
</dbReference>
<evidence type="ECO:0000313" key="2">
    <source>
        <dbReference type="EMBL" id="RND01397.1"/>
    </source>
</evidence>
<organism evidence="2 3">
    <name type="scientific">Lysinibacillus halotolerans</name>
    <dbReference type="NCBI Taxonomy" id="1368476"/>
    <lineage>
        <taxon>Bacteria</taxon>
        <taxon>Bacillati</taxon>
        <taxon>Bacillota</taxon>
        <taxon>Bacilli</taxon>
        <taxon>Bacillales</taxon>
        <taxon>Bacillaceae</taxon>
        <taxon>Lysinibacillus</taxon>
    </lineage>
</organism>
<dbReference type="OrthoDB" id="2733945at2"/>
<dbReference type="AlphaFoldDB" id="A0A3M8HG77"/>
<reference evidence="2 3" key="1">
    <citation type="journal article" date="2014" name="Int. J. Syst. Evol. Microbiol.">
        <title>Lysinibacillus halotolerans sp. nov., isolated from saline-alkaline soil.</title>
        <authorList>
            <person name="Kong D."/>
            <person name="Wang Y."/>
            <person name="Zhao B."/>
            <person name="Li Y."/>
            <person name="Song J."/>
            <person name="Zhai Y."/>
            <person name="Zhang C."/>
            <person name="Wang H."/>
            <person name="Chen X."/>
            <person name="Zhao B."/>
            <person name="Ruan Z."/>
        </authorList>
    </citation>
    <scope>NUCLEOTIDE SEQUENCE [LARGE SCALE GENOMIC DNA]</scope>
    <source>
        <strain evidence="2 3">MCCC 1A12703</strain>
    </source>
</reference>
<proteinExistence type="predicted"/>
<name>A0A3M8HG77_9BACI</name>
<feature type="coiled-coil region" evidence="1">
    <location>
        <begin position="160"/>
        <end position="194"/>
    </location>
</feature>
<keyword evidence="3" id="KW-1185">Reference proteome</keyword>
<gene>
    <name evidence="2" type="ORF">EC501_01955</name>
</gene>
<comment type="caution">
    <text evidence="2">The sequence shown here is derived from an EMBL/GenBank/DDBJ whole genome shotgun (WGS) entry which is preliminary data.</text>
</comment>
<keyword evidence="1" id="KW-0175">Coiled coil</keyword>